<dbReference type="AlphaFoldDB" id="A0A2A6CU29"/>
<protein>
    <submittedName>
        <fullName evidence="1">Uncharacterized protein</fullName>
    </submittedName>
</protein>
<name>A0A2A6CU29_PRIPA</name>
<evidence type="ECO:0000313" key="1">
    <source>
        <dbReference type="EnsemblMetazoa" id="PPA14288.1"/>
    </source>
</evidence>
<organism evidence="1 2">
    <name type="scientific">Pristionchus pacificus</name>
    <name type="common">Parasitic nematode worm</name>
    <dbReference type="NCBI Taxonomy" id="54126"/>
    <lineage>
        <taxon>Eukaryota</taxon>
        <taxon>Metazoa</taxon>
        <taxon>Ecdysozoa</taxon>
        <taxon>Nematoda</taxon>
        <taxon>Chromadorea</taxon>
        <taxon>Rhabditida</taxon>
        <taxon>Rhabditina</taxon>
        <taxon>Diplogasteromorpha</taxon>
        <taxon>Diplogasteroidea</taxon>
        <taxon>Neodiplogasteridae</taxon>
        <taxon>Pristionchus</taxon>
    </lineage>
</organism>
<dbReference type="EnsemblMetazoa" id="PPA14288.1">
    <property type="protein sequence ID" value="PPA14288.1"/>
    <property type="gene ID" value="WBGene00103842"/>
</dbReference>
<accession>A0A2A6CU29</accession>
<keyword evidence="2" id="KW-1185">Reference proteome</keyword>
<sequence>TFLHDVNRRIFTRPKQETTNQETKSAFTIKSDAAKASLVSFTESEKHGIEYSLTGNDAEISPTRKDAFIPSTEKEDAAAASDMVTSISLSH</sequence>
<evidence type="ECO:0000313" key="2">
    <source>
        <dbReference type="Proteomes" id="UP000005239"/>
    </source>
</evidence>
<reference evidence="1" key="2">
    <citation type="submission" date="2022-06" db="UniProtKB">
        <authorList>
            <consortium name="EnsemblMetazoa"/>
        </authorList>
    </citation>
    <scope>IDENTIFICATION</scope>
    <source>
        <strain evidence="1">PS312</strain>
    </source>
</reference>
<accession>A0A8R1YCS8</accession>
<gene>
    <name evidence="1" type="primary">WBGene00103842</name>
</gene>
<reference evidence="2" key="1">
    <citation type="journal article" date="2008" name="Nat. Genet.">
        <title>The Pristionchus pacificus genome provides a unique perspective on nematode lifestyle and parasitism.</title>
        <authorList>
            <person name="Dieterich C."/>
            <person name="Clifton S.W."/>
            <person name="Schuster L.N."/>
            <person name="Chinwalla A."/>
            <person name="Delehaunty K."/>
            <person name="Dinkelacker I."/>
            <person name="Fulton L."/>
            <person name="Fulton R."/>
            <person name="Godfrey J."/>
            <person name="Minx P."/>
            <person name="Mitreva M."/>
            <person name="Roeseler W."/>
            <person name="Tian H."/>
            <person name="Witte H."/>
            <person name="Yang S.P."/>
            <person name="Wilson R.K."/>
            <person name="Sommer R.J."/>
        </authorList>
    </citation>
    <scope>NUCLEOTIDE SEQUENCE [LARGE SCALE GENOMIC DNA]</scope>
    <source>
        <strain evidence="2">PS312</strain>
    </source>
</reference>
<dbReference type="Proteomes" id="UP000005239">
    <property type="component" value="Unassembled WGS sequence"/>
</dbReference>
<proteinExistence type="predicted"/>